<keyword evidence="2" id="KW-0808">Transferase</keyword>
<dbReference type="GO" id="GO:0005739">
    <property type="term" value="C:mitochondrion"/>
    <property type="evidence" value="ECO:0007669"/>
    <property type="project" value="TreeGrafter"/>
</dbReference>
<accession>A0A9P8IFB9</accession>
<dbReference type="AlphaFoldDB" id="A0A9P8IFB9"/>
<dbReference type="InterPro" id="IPR043129">
    <property type="entry name" value="ATPase_NBD"/>
</dbReference>
<keyword evidence="8" id="KW-1185">Reference proteome</keyword>
<dbReference type="GO" id="GO:0046167">
    <property type="term" value="P:glycerol-3-phosphate biosynthetic process"/>
    <property type="evidence" value="ECO:0007669"/>
    <property type="project" value="TreeGrafter"/>
</dbReference>
<evidence type="ECO:0000313" key="8">
    <source>
        <dbReference type="Proteomes" id="UP000750711"/>
    </source>
</evidence>
<evidence type="ECO:0000256" key="5">
    <source>
        <dbReference type="ARBA" id="ARBA00022840"/>
    </source>
</evidence>
<dbReference type="EMBL" id="JAGHQM010003512">
    <property type="protein sequence ID" value="KAH0543331.1"/>
    <property type="molecule type" value="Genomic_DNA"/>
</dbReference>
<dbReference type="Pfam" id="PF02782">
    <property type="entry name" value="FGGY_C"/>
    <property type="match status" value="1"/>
</dbReference>
<evidence type="ECO:0000259" key="6">
    <source>
        <dbReference type="Pfam" id="PF02782"/>
    </source>
</evidence>
<dbReference type="Gene3D" id="3.30.420.40">
    <property type="match status" value="2"/>
</dbReference>
<gene>
    <name evidence="7" type="ORF">GP486_008583</name>
</gene>
<comment type="similarity">
    <text evidence="1">Belongs to the FGGY kinase family.</text>
</comment>
<dbReference type="SUPFAM" id="SSF53067">
    <property type="entry name" value="Actin-like ATPase domain"/>
    <property type="match status" value="2"/>
</dbReference>
<sequence length="343" mass="35581">MLVDIGTLEYDDELFAFFGLERGKLRLPRIVPSADAAAFGALAAGPLAGVRIAACLGDQSAALVGHRAFAPGAAKSTYGTGCFLLCNTGPRPVASTHGLITTVAYDLGHGPVYALEGSVAAAGSAVKFLQDNLGIIASPAEVGELAQTVPDNGGVVFVTAFSGLFAPYWIDDAKGTICMLLTPLPLFHLFQILTHTHTLSLGHLARATLEATCLQTHAVLAAMAQDSGQAAPSRLAVDGGMSNSDFFVQLQADVLGLPVNRPAMRETTALGAAIAAGLAAGLWRGLDDLERLGQEEPGTVFCPGIAPAERERMVGRWESAVGMCRGWHGEEAEEKDGDAGDGE</sequence>
<dbReference type="GO" id="GO:0006071">
    <property type="term" value="P:glycerol metabolic process"/>
    <property type="evidence" value="ECO:0007669"/>
    <property type="project" value="TreeGrafter"/>
</dbReference>
<organism evidence="7 8">
    <name type="scientific">Trichoglossum hirsutum</name>
    <dbReference type="NCBI Taxonomy" id="265104"/>
    <lineage>
        <taxon>Eukaryota</taxon>
        <taxon>Fungi</taxon>
        <taxon>Dikarya</taxon>
        <taxon>Ascomycota</taxon>
        <taxon>Pezizomycotina</taxon>
        <taxon>Geoglossomycetes</taxon>
        <taxon>Geoglossales</taxon>
        <taxon>Geoglossaceae</taxon>
        <taxon>Trichoglossum</taxon>
    </lineage>
</organism>
<dbReference type="PANTHER" id="PTHR10196">
    <property type="entry name" value="SUGAR KINASE"/>
    <property type="match status" value="1"/>
</dbReference>
<keyword evidence="5" id="KW-0067">ATP-binding</keyword>
<name>A0A9P8IFB9_9PEZI</name>
<keyword evidence="4" id="KW-0418">Kinase</keyword>
<keyword evidence="3" id="KW-0547">Nucleotide-binding</keyword>
<dbReference type="Proteomes" id="UP000750711">
    <property type="component" value="Unassembled WGS sequence"/>
</dbReference>
<feature type="domain" description="Carbohydrate kinase FGGY C-terminal" evidence="6">
    <location>
        <begin position="75"/>
        <end position="280"/>
    </location>
</feature>
<dbReference type="GO" id="GO:0004370">
    <property type="term" value="F:glycerol kinase activity"/>
    <property type="evidence" value="ECO:0007669"/>
    <property type="project" value="TreeGrafter"/>
</dbReference>
<evidence type="ECO:0000256" key="2">
    <source>
        <dbReference type="ARBA" id="ARBA00022679"/>
    </source>
</evidence>
<proteinExistence type="inferred from homology"/>
<comment type="caution">
    <text evidence="7">The sequence shown here is derived from an EMBL/GenBank/DDBJ whole genome shotgun (WGS) entry which is preliminary data.</text>
</comment>
<reference evidence="7" key="1">
    <citation type="submission" date="2021-03" db="EMBL/GenBank/DDBJ databases">
        <title>Comparative genomics and phylogenomic investigation of the class Geoglossomycetes provide insights into ecological specialization and systematics.</title>
        <authorList>
            <person name="Melie T."/>
            <person name="Pirro S."/>
            <person name="Miller A.N."/>
            <person name="Quandt A."/>
        </authorList>
    </citation>
    <scope>NUCLEOTIDE SEQUENCE</scope>
    <source>
        <strain evidence="7">CAQ_001_2017</strain>
    </source>
</reference>
<dbReference type="GO" id="GO:0006641">
    <property type="term" value="P:triglyceride metabolic process"/>
    <property type="evidence" value="ECO:0007669"/>
    <property type="project" value="TreeGrafter"/>
</dbReference>
<evidence type="ECO:0000256" key="4">
    <source>
        <dbReference type="ARBA" id="ARBA00022777"/>
    </source>
</evidence>
<evidence type="ECO:0000256" key="1">
    <source>
        <dbReference type="ARBA" id="ARBA00009156"/>
    </source>
</evidence>
<evidence type="ECO:0000256" key="3">
    <source>
        <dbReference type="ARBA" id="ARBA00022741"/>
    </source>
</evidence>
<evidence type="ECO:0000313" key="7">
    <source>
        <dbReference type="EMBL" id="KAH0543331.1"/>
    </source>
</evidence>
<dbReference type="GO" id="GO:0005524">
    <property type="term" value="F:ATP binding"/>
    <property type="evidence" value="ECO:0007669"/>
    <property type="project" value="UniProtKB-KW"/>
</dbReference>
<dbReference type="PANTHER" id="PTHR10196:SF69">
    <property type="entry name" value="GLYCEROL KINASE"/>
    <property type="match status" value="1"/>
</dbReference>
<dbReference type="InterPro" id="IPR018485">
    <property type="entry name" value="FGGY_C"/>
</dbReference>
<protein>
    <recommendedName>
        <fullName evidence="6">Carbohydrate kinase FGGY C-terminal domain-containing protein</fullName>
    </recommendedName>
</protein>